<dbReference type="EMBL" id="CAJOBA010059088">
    <property type="protein sequence ID" value="CAF4313258.1"/>
    <property type="molecule type" value="Genomic_DNA"/>
</dbReference>
<sequence length="479" mass="54556">DLCDDSSQINMVSPLQNKKRKIFSCKCCGISFEKWLKLSSAFLVSLMIGIFTIVTTLQQNRVSSLNRIQDLEIANKQRQQEQEQADELQIETVYTSYITEMSELFMIKDHQKILRGNNIGMSERLIFGRAKTLTTLRQIDIRRKTFLILFLYEANLLNVSKNPIDLASADLTGINLGDIGYNLNSISLTNCILINASFSKSNLEYANFYGSTLNGANFSYTRLFQTNFTNCELSQTDFRHSFIYTLFDNVNMVDALLPESVPPLITNAIVPNGSYVYSTVNKKSRRTNLINDGEPLCANVSSRLIRQQKWIYVGAKTPIATIVSCHVDRQKRCCFGGRKVDNNNSDLDNEYLYQTTNVFDYSRLIDSGKAKYNLSAYLGGMKYYTDFAYIDIGFLINNMEYVASNTTILRLGPVTNTERQNRTTLLYRELVDIIPKYTRQVTLKMVFKKYSNNSDSSGLIHSIKLSITDSDESDETDLL</sequence>
<feature type="non-terminal residue" evidence="2">
    <location>
        <position position="1"/>
    </location>
</feature>
<evidence type="ECO:0000313" key="3">
    <source>
        <dbReference type="EMBL" id="CAF4313258.1"/>
    </source>
</evidence>
<evidence type="ECO:0000313" key="4">
    <source>
        <dbReference type="Proteomes" id="UP000677228"/>
    </source>
</evidence>
<reference evidence="2" key="1">
    <citation type="submission" date="2021-02" db="EMBL/GenBank/DDBJ databases">
        <authorList>
            <person name="Nowell W R."/>
        </authorList>
    </citation>
    <scope>NUCLEOTIDE SEQUENCE</scope>
</reference>
<feature type="transmembrane region" description="Helical" evidence="1">
    <location>
        <begin position="38"/>
        <end position="57"/>
    </location>
</feature>
<evidence type="ECO:0008006" key="5">
    <source>
        <dbReference type="Google" id="ProtNLM"/>
    </source>
</evidence>
<dbReference type="Pfam" id="PF00805">
    <property type="entry name" value="Pentapeptide"/>
    <property type="match status" value="1"/>
</dbReference>
<evidence type="ECO:0000256" key="1">
    <source>
        <dbReference type="SAM" id="Phobius"/>
    </source>
</evidence>
<dbReference type="InterPro" id="IPR001646">
    <property type="entry name" value="5peptide_repeat"/>
</dbReference>
<dbReference type="AlphaFoldDB" id="A0A8S2FPJ4"/>
<protein>
    <recommendedName>
        <fullName evidence="5">Pentapeptide repeat-containing protein</fullName>
    </recommendedName>
</protein>
<name>A0A8S2FPJ4_9BILA</name>
<comment type="caution">
    <text evidence="2">The sequence shown here is derived from an EMBL/GenBank/DDBJ whole genome shotgun (WGS) entry which is preliminary data.</text>
</comment>
<dbReference type="SUPFAM" id="SSF141571">
    <property type="entry name" value="Pentapeptide repeat-like"/>
    <property type="match status" value="1"/>
</dbReference>
<dbReference type="EMBL" id="CAJNOK010036908">
    <property type="protein sequence ID" value="CAF1526560.1"/>
    <property type="molecule type" value="Genomic_DNA"/>
</dbReference>
<organism evidence="2 4">
    <name type="scientific">Didymodactylos carnosus</name>
    <dbReference type="NCBI Taxonomy" id="1234261"/>
    <lineage>
        <taxon>Eukaryota</taxon>
        <taxon>Metazoa</taxon>
        <taxon>Spiralia</taxon>
        <taxon>Gnathifera</taxon>
        <taxon>Rotifera</taxon>
        <taxon>Eurotatoria</taxon>
        <taxon>Bdelloidea</taxon>
        <taxon>Philodinida</taxon>
        <taxon>Philodinidae</taxon>
        <taxon>Didymodactylos</taxon>
    </lineage>
</organism>
<proteinExistence type="predicted"/>
<gene>
    <name evidence="2" type="ORF">OVA965_LOCUS38044</name>
    <name evidence="3" type="ORF">TMI583_LOCUS39182</name>
</gene>
<dbReference type="Proteomes" id="UP000677228">
    <property type="component" value="Unassembled WGS sequence"/>
</dbReference>
<keyword evidence="1" id="KW-0472">Membrane</keyword>
<accession>A0A8S2FPJ4</accession>
<evidence type="ECO:0000313" key="2">
    <source>
        <dbReference type="EMBL" id="CAF1526560.1"/>
    </source>
</evidence>
<dbReference type="Gene3D" id="2.160.20.80">
    <property type="entry name" value="E3 ubiquitin-protein ligase SopA"/>
    <property type="match status" value="1"/>
</dbReference>
<dbReference type="Proteomes" id="UP000682733">
    <property type="component" value="Unassembled WGS sequence"/>
</dbReference>
<keyword evidence="1" id="KW-1133">Transmembrane helix</keyword>
<keyword evidence="1" id="KW-0812">Transmembrane</keyword>